<name>A0A0G0T261_9BACT</name>
<evidence type="ECO:0000313" key="1">
    <source>
        <dbReference type="EMBL" id="KKR31937.1"/>
    </source>
</evidence>
<reference evidence="1 2" key="1">
    <citation type="journal article" date="2015" name="Nature">
        <title>rRNA introns, odd ribosomes, and small enigmatic genomes across a large radiation of phyla.</title>
        <authorList>
            <person name="Brown C.T."/>
            <person name="Hug L.A."/>
            <person name="Thomas B.C."/>
            <person name="Sharon I."/>
            <person name="Castelle C.J."/>
            <person name="Singh A."/>
            <person name="Wilkins M.J."/>
            <person name="Williams K.H."/>
            <person name="Banfield J.F."/>
        </authorList>
    </citation>
    <scope>NUCLEOTIDE SEQUENCE [LARGE SCALE GENOMIC DNA]</scope>
</reference>
<evidence type="ECO:0000313" key="2">
    <source>
        <dbReference type="Proteomes" id="UP000034539"/>
    </source>
</evidence>
<accession>A0A0G0T261</accession>
<dbReference type="PATRIC" id="fig|1618450.3.peg.1040"/>
<comment type="caution">
    <text evidence="1">The sequence shown here is derived from an EMBL/GenBank/DDBJ whole genome shotgun (WGS) entry which is preliminary data.</text>
</comment>
<dbReference type="EMBL" id="LBXN01000056">
    <property type="protein sequence ID" value="KKR31937.1"/>
    <property type="molecule type" value="Genomic_DNA"/>
</dbReference>
<feature type="non-terminal residue" evidence="1">
    <location>
        <position position="1"/>
    </location>
</feature>
<gene>
    <name evidence="1" type="ORF">UT63_C0056G0001</name>
</gene>
<dbReference type="AlphaFoldDB" id="A0A0G0T261"/>
<organism evidence="1 2">
    <name type="scientific">Candidatus Gottesmanbacteria bacterium GW2011_GWC2_39_8</name>
    <dbReference type="NCBI Taxonomy" id="1618450"/>
    <lineage>
        <taxon>Bacteria</taxon>
        <taxon>Candidatus Gottesmaniibacteriota</taxon>
    </lineage>
</organism>
<proteinExistence type="predicted"/>
<sequence length="106" mass="11530">EAEGIKQAQILAAEGRRQKDILEAQGEAQARVLRAEAEAEAIKKVAEAAESYFKDKAQAYKKLEVSQQVLTGSTKWILPANSELVNVLNVAGESSILPLKKPEAKK</sequence>
<protein>
    <submittedName>
        <fullName evidence="1">Band 7 protein</fullName>
    </submittedName>
</protein>
<dbReference type="Proteomes" id="UP000034539">
    <property type="component" value="Unassembled WGS sequence"/>
</dbReference>